<dbReference type="InterPro" id="IPR001789">
    <property type="entry name" value="Sig_transdc_resp-reg_receiver"/>
</dbReference>
<dbReference type="SUPFAM" id="SSF52172">
    <property type="entry name" value="CheY-like"/>
    <property type="match status" value="1"/>
</dbReference>
<dbReference type="InterPro" id="IPR004358">
    <property type="entry name" value="Sig_transdc_His_kin-like_C"/>
</dbReference>
<dbReference type="Pfam" id="PF00072">
    <property type="entry name" value="Response_reg"/>
    <property type="match status" value="1"/>
</dbReference>
<dbReference type="RefSeq" id="WP_082348931.1">
    <property type="nucleotide sequence ID" value="NZ_CP159837.1"/>
</dbReference>
<evidence type="ECO:0000256" key="7">
    <source>
        <dbReference type="ARBA" id="ARBA00022679"/>
    </source>
</evidence>
<dbReference type="Gene3D" id="3.30.565.10">
    <property type="entry name" value="Histidine kinase-like ATPase, C-terminal domain"/>
    <property type="match status" value="1"/>
</dbReference>
<dbReference type="Gene3D" id="3.30.450.40">
    <property type="match status" value="1"/>
</dbReference>
<evidence type="ECO:0000313" key="17">
    <source>
        <dbReference type="EMBL" id="XCM38002.1"/>
    </source>
</evidence>
<evidence type="ECO:0000256" key="12">
    <source>
        <dbReference type="ARBA" id="ARBA00023136"/>
    </source>
</evidence>
<dbReference type="SUPFAM" id="SSF55781">
    <property type="entry name" value="GAF domain-like"/>
    <property type="match status" value="1"/>
</dbReference>
<dbReference type="GO" id="GO:0000155">
    <property type="term" value="F:phosphorelay sensor kinase activity"/>
    <property type="evidence" value="ECO:0007669"/>
    <property type="project" value="InterPro"/>
</dbReference>
<name>A0AAU8JGQ3_9CYAN</name>
<keyword evidence="11" id="KW-0902">Two-component regulatory system</keyword>
<dbReference type="Gene3D" id="1.10.287.130">
    <property type="match status" value="1"/>
</dbReference>
<dbReference type="SMART" id="SM00388">
    <property type="entry name" value="HisKA"/>
    <property type="match status" value="1"/>
</dbReference>
<evidence type="ECO:0000256" key="1">
    <source>
        <dbReference type="ARBA" id="ARBA00000085"/>
    </source>
</evidence>
<dbReference type="SUPFAM" id="SSF55874">
    <property type="entry name" value="ATPase domain of HSP90 chaperone/DNA topoisomerase II/histidine kinase"/>
    <property type="match status" value="1"/>
</dbReference>
<dbReference type="EMBL" id="CP159837">
    <property type="protein sequence ID" value="XCM38002.1"/>
    <property type="molecule type" value="Genomic_DNA"/>
</dbReference>
<keyword evidence="9" id="KW-0418">Kinase</keyword>
<evidence type="ECO:0000256" key="8">
    <source>
        <dbReference type="ARBA" id="ARBA00022741"/>
    </source>
</evidence>
<evidence type="ECO:0000259" key="16">
    <source>
        <dbReference type="PROSITE" id="PS50110"/>
    </source>
</evidence>
<dbReference type="InterPro" id="IPR036890">
    <property type="entry name" value="HATPase_C_sf"/>
</dbReference>
<dbReference type="GO" id="GO:0005524">
    <property type="term" value="F:ATP binding"/>
    <property type="evidence" value="ECO:0007669"/>
    <property type="project" value="UniProtKB-KW"/>
</dbReference>
<dbReference type="InterPro" id="IPR029016">
    <property type="entry name" value="GAF-like_dom_sf"/>
</dbReference>
<comment type="subcellular location">
    <subcellularLocation>
        <location evidence="2">Cell membrane</location>
    </subcellularLocation>
</comment>
<dbReference type="Pfam" id="PF00512">
    <property type="entry name" value="HisKA"/>
    <property type="match status" value="1"/>
</dbReference>
<dbReference type="SUPFAM" id="SSF47384">
    <property type="entry name" value="Homodimeric domain of signal transducing histidine kinase"/>
    <property type="match status" value="1"/>
</dbReference>
<dbReference type="InterPro" id="IPR036097">
    <property type="entry name" value="HisK_dim/P_sf"/>
</dbReference>
<dbReference type="EC" id="2.7.13.3" evidence="4"/>
<protein>
    <recommendedName>
        <fullName evidence="4">histidine kinase</fullName>
        <ecNumber evidence="4">2.7.13.3</ecNumber>
    </recommendedName>
</protein>
<dbReference type="GO" id="GO:0005886">
    <property type="term" value="C:plasma membrane"/>
    <property type="evidence" value="ECO:0007669"/>
    <property type="project" value="UniProtKB-SubCell"/>
</dbReference>
<dbReference type="Pfam" id="PF01590">
    <property type="entry name" value="GAF"/>
    <property type="match status" value="1"/>
</dbReference>
<dbReference type="Gene3D" id="3.40.50.2300">
    <property type="match status" value="1"/>
</dbReference>
<comment type="similarity">
    <text evidence="3">In the N-terminal section; belongs to the phytochrome family.</text>
</comment>
<evidence type="ECO:0000256" key="5">
    <source>
        <dbReference type="ARBA" id="ARBA00022475"/>
    </source>
</evidence>
<evidence type="ECO:0000259" key="14">
    <source>
        <dbReference type="PROSITE" id="PS50046"/>
    </source>
</evidence>
<evidence type="ECO:0000259" key="15">
    <source>
        <dbReference type="PROSITE" id="PS50109"/>
    </source>
</evidence>
<dbReference type="PROSITE" id="PS50109">
    <property type="entry name" value="HIS_KIN"/>
    <property type="match status" value="1"/>
</dbReference>
<keyword evidence="6 13" id="KW-0597">Phosphoprotein</keyword>
<sequence length="770" mass="87398">MLDFEISCELSGDVIPRLFRAFEEMISPLNALWIREHLACDLVATVTATKCEDFTLFLSEKFKALVLIGEKSSATSHPRQRIQIGLTFETEAIASFCNQLSSLSDLSGDRIAEIKAACQPLEPNDAKIQSQFTIRLLELISSEGASEAETSLLSYENEYPYVSICQPIENALQQQIKQEKLLYQVTTQIRQSLELPVILSTAVEEVRRCLDVDRLLIYEFAQNHLLKNSDKSCKKEHSAVPPSQTESNHYWGCTTYESRTSSEIPSILELELQNDLVSHLDLNNITSNPLTLAISDINIAYKNQKKLLEFMQKAQVKSELLLPIVVEEKLWGLLIAHQCSTIREWQENDRRFLRDIADHLAIAISQALLYRQLQEHKQILEERFHHQNQDLRDALIAAEAASRSKSEFLAAMSHELRTPLTCVIGMSSTLLRWSFGQLSDKQRHYLKTIHDSGEHLLELINDILEISQLEAGNAVLNLQKISLIQMADQMLSKMSEEARDSEISLQRDFQLKPEEDQLIADSRRIQQIFYNLLSNAIKFTPAGGKVTVRVWRESHHMILQVEDTGVGISPEHRPLIFNKFQQLDSSYHRRYEGTGLGLALTKQLVELHGGWINVTSEVGFGSIFTVGLPIKKFNHNPSVSDMEMNHNPLGGIVLIEEDEETATFFCDLLTNAGYQVVWLVDAIHALMNIEVLQPKLVIIDTPLSDIEDCELIEELRSNDSTSLLKILVLMSPELLPEDLTNFWEAGADDYLLKPINPEFFINKIKAFFAS</sequence>
<gene>
    <name evidence="17" type="ORF">ABWT76_000821</name>
</gene>
<accession>A0AAU8JGQ3</accession>
<reference evidence="17" key="1">
    <citation type="submission" date="2024-07" db="EMBL/GenBank/DDBJ databases">
        <authorList>
            <person name="Kim Y.J."/>
            <person name="Jeong J.Y."/>
        </authorList>
    </citation>
    <scope>NUCLEOTIDE SEQUENCE</scope>
    <source>
        <strain evidence="17">GIHE-MW2</strain>
    </source>
</reference>
<dbReference type="InterPro" id="IPR005467">
    <property type="entry name" value="His_kinase_dom"/>
</dbReference>
<dbReference type="InterPro" id="IPR011006">
    <property type="entry name" value="CheY-like_superfamily"/>
</dbReference>
<dbReference type="InterPro" id="IPR003018">
    <property type="entry name" value="GAF"/>
</dbReference>
<dbReference type="PRINTS" id="PR00344">
    <property type="entry name" value="BCTRLSENSOR"/>
</dbReference>
<organism evidence="17">
    <name type="scientific">Planktothricoides raciborskii GIHE-MW2</name>
    <dbReference type="NCBI Taxonomy" id="2792601"/>
    <lineage>
        <taxon>Bacteria</taxon>
        <taxon>Bacillati</taxon>
        <taxon>Cyanobacteriota</taxon>
        <taxon>Cyanophyceae</taxon>
        <taxon>Oscillatoriophycideae</taxon>
        <taxon>Oscillatoriales</taxon>
        <taxon>Oscillatoriaceae</taxon>
        <taxon>Planktothricoides</taxon>
    </lineage>
</organism>
<proteinExistence type="inferred from homology"/>
<dbReference type="CDD" id="cd00082">
    <property type="entry name" value="HisKA"/>
    <property type="match status" value="1"/>
</dbReference>
<evidence type="ECO:0000256" key="6">
    <source>
        <dbReference type="ARBA" id="ARBA00022553"/>
    </source>
</evidence>
<feature type="modified residue" description="4-aspartylphosphate" evidence="13">
    <location>
        <position position="700"/>
    </location>
</feature>
<evidence type="ECO:0000256" key="9">
    <source>
        <dbReference type="ARBA" id="ARBA00022777"/>
    </source>
</evidence>
<dbReference type="InterPro" id="IPR003661">
    <property type="entry name" value="HisK_dim/P_dom"/>
</dbReference>
<evidence type="ECO:0000256" key="2">
    <source>
        <dbReference type="ARBA" id="ARBA00004236"/>
    </source>
</evidence>
<feature type="domain" description="Response regulatory" evidence="16">
    <location>
        <begin position="651"/>
        <end position="768"/>
    </location>
</feature>
<dbReference type="CDD" id="cd16922">
    <property type="entry name" value="HATPase_EvgS-ArcB-TorS-like"/>
    <property type="match status" value="1"/>
</dbReference>
<evidence type="ECO:0000256" key="10">
    <source>
        <dbReference type="ARBA" id="ARBA00022840"/>
    </source>
</evidence>
<feature type="domain" description="Phytochrome chromophore attachment site" evidence="14">
    <location>
        <begin position="194"/>
        <end position="359"/>
    </location>
</feature>
<keyword evidence="8" id="KW-0547">Nucleotide-binding</keyword>
<keyword evidence="10 17" id="KW-0067">ATP-binding</keyword>
<dbReference type="FunFam" id="1.10.287.130:FF:000038">
    <property type="entry name" value="Sensory transduction histidine kinase"/>
    <property type="match status" value="1"/>
</dbReference>
<dbReference type="PANTHER" id="PTHR43547">
    <property type="entry name" value="TWO-COMPONENT HISTIDINE KINASE"/>
    <property type="match status" value="1"/>
</dbReference>
<evidence type="ECO:0000256" key="11">
    <source>
        <dbReference type="ARBA" id="ARBA00023012"/>
    </source>
</evidence>
<evidence type="ECO:0000256" key="3">
    <source>
        <dbReference type="ARBA" id="ARBA00006402"/>
    </source>
</evidence>
<dbReference type="PROSITE" id="PS50110">
    <property type="entry name" value="RESPONSE_REGULATORY"/>
    <property type="match status" value="1"/>
</dbReference>
<keyword evidence="5" id="KW-1003">Cell membrane</keyword>
<dbReference type="PROSITE" id="PS50046">
    <property type="entry name" value="PHYTOCHROME_2"/>
    <property type="match status" value="1"/>
</dbReference>
<keyword evidence="12" id="KW-0472">Membrane</keyword>
<keyword evidence="7" id="KW-0808">Transferase</keyword>
<comment type="catalytic activity">
    <reaction evidence="1">
        <text>ATP + protein L-histidine = ADP + protein N-phospho-L-histidine.</text>
        <dbReference type="EC" id="2.7.13.3"/>
    </reaction>
</comment>
<dbReference type="SMART" id="SM00448">
    <property type="entry name" value="REC"/>
    <property type="match status" value="1"/>
</dbReference>
<dbReference type="AlphaFoldDB" id="A0AAU8JGQ3"/>
<dbReference type="Pfam" id="PF02518">
    <property type="entry name" value="HATPase_c"/>
    <property type="match status" value="1"/>
</dbReference>
<evidence type="ECO:0000256" key="13">
    <source>
        <dbReference type="PROSITE-ProRule" id="PRU00169"/>
    </source>
</evidence>
<dbReference type="PANTHER" id="PTHR43547:SF2">
    <property type="entry name" value="HYBRID SIGNAL TRANSDUCTION HISTIDINE KINASE C"/>
    <property type="match status" value="1"/>
</dbReference>
<dbReference type="SMART" id="SM00387">
    <property type="entry name" value="HATPase_c"/>
    <property type="match status" value="1"/>
</dbReference>
<dbReference type="InterPro" id="IPR016132">
    <property type="entry name" value="Phyto_chromo_attachment"/>
</dbReference>
<dbReference type="InterPro" id="IPR003594">
    <property type="entry name" value="HATPase_dom"/>
</dbReference>
<evidence type="ECO:0000256" key="4">
    <source>
        <dbReference type="ARBA" id="ARBA00012438"/>
    </source>
</evidence>
<dbReference type="SMART" id="SM00065">
    <property type="entry name" value="GAF"/>
    <property type="match status" value="1"/>
</dbReference>
<feature type="domain" description="Histidine kinase" evidence="15">
    <location>
        <begin position="411"/>
        <end position="632"/>
    </location>
</feature>
<dbReference type="FunFam" id="3.30.565.10:FF:000023">
    <property type="entry name" value="PAS domain-containing sensor histidine kinase"/>
    <property type="match status" value="1"/>
</dbReference>